<dbReference type="EMBL" id="JAAGAX010000003">
    <property type="protein sequence ID" value="KAF2318324.1"/>
    <property type="molecule type" value="Genomic_DNA"/>
</dbReference>
<evidence type="ECO:0000313" key="3">
    <source>
        <dbReference type="Proteomes" id="UP000467840"/>
    </source>
</evidence>
<dbReference type="AlphaFoldDB" id="A0A6A6MZ04"/>
<proteinExistence type="predicted"/>
<dbReference type="EMBL" id="JAAGAX010000003">
    <property type="protein sequence ID" value="KAF2318315.1"/>
    <property type="molecule type" value="Genomic_DNA"/>
</dbReference>
<keyword evidence="3" id="KW-1185">Reference proteome</keyword>
<sequence length="187" mass="20695">MRTQKIKEVLKKMQESDQEFVEEYQAFDFDEVDVKEPASKESDAVKRDNLTTDLNISKDSNLAELLDPKGISSGDAGYPGPSNPVAAANVKAIAEVSANGSVNHLERKELLLVKNNLKNQCGLLQDSNDSRNVSHKLLDMGSCSNFILAVENMYHVFVEFDYVDKFSIVSSSKENKLAISSPQYSGE</sequence>
<organism evidence="2 3">
    <name type="scientific">Hevea brasiliensis</name>
    <name type="common">Para rubber tree</name>
    <name type="synonym">Siphonia brasiliensis</name>
    <dbReference type="NCBI Taxonomy" id="3981"/>
    <lineage>
        <taxon>Eukaryota</taxon>
        <taxon>Viridiplantae</taxon>
        <taxon>Streptophyta</taxon>
        <taxon>Embryophyta</taxon>
        <taxon>Tracheophyta</taxon>
        <taxon>Spermatophyta</taxon>
        <taxon>Magnoliopsida</taxon>
        <taxon>eudicotyledons</taxon>
        <taxon>Gunneridae</taxon>
        <taxon>Pentapetalae</taxon>
        <taxon>rosids</taxon>
        <taxon>fabids</taxon>
        <taxon>Malpighiales</taxon>
        <taxon>Euphorbiaceae</taxon>
        <taxon>Crotonoideae</taxon>
        <taxon>Micrandreae</taxon>
        <taxon>Hevea</taxon>
    </lineage>
</organism>
<reference evidence="2 3" key="1">
    <citation type="journal article" date="2020" name="Mol. Plant">
        <title>The Chromosome-Based Rubber Tree Genome Provides New Insights into Spurge Genome Evolution and Rubber Biosynthesis.</title>
        <authorList>
            <person name="Liu J."/>
            <person name="Shi C."/>
            <person name="Shi C.C."/>
            <person name="Li W."/>
            <person name="Zhang Q.J."/>
            <person name="Zhang Y."/>
            <person name="Li K."/>
            <person name="Lu H.F."/>
            <person name="Shi C."/>
            <person name="Zhu S.T."/>
            <person name="Xiao Z.Y."/>
            <person name="Nan H."/>
            <person name="Yue Y."/>
            <person name="Zhu X.G."/>
            <person name="Wu Y."/>
            <person name="Hong X.N."/>
            <person name="Fan G.Y."/>
            <person name="Tong Y."/>
            <person name="Zhang D."/>
            <person name="Mao C.L."/>
            <person name="Liu Y.L."/>
            <person name="Hao S.J."/>
            <person name="Liu W.Q."/>
            <person name="Lv M.Q."/>
            <person name="Zhang H.B."/>
            <person name="Liu Y."/>
            <person name="Hu-Tang G.R."/>
            <person name="Wang J.P."/>
            <person name="Wang J.H."/>
            <person name="Sun Y.H."/>
            <person name="Ni S.B."/>
            <person name="Chen W.B."/>
            <person name="Zhang X.C."/>
            <person name="Jiao Y.N."/>
            <person name="Eichler E.E."/>
            <person name="Li G.H."/>
            <person name="Liu X."/>
            <person name="Gao L.Z."/>
        </authorList>
    </citation>
    <scope>NUCLEOTIDE SEQUENCE [LARGE SCALE GENOMIC DNA]</scope>
    <source>
        <strain evidence="3">cv. GT1</strain>
        <tissue evidence="2">Leaf</tissue>
    </source>
</reference>
<evidence type="ECO:0000313" key="2">
    <source>
        <dbReference type="EMBL" id="KAF2318324.1"/>
    </source>
</evidence>
<comment type="caution">
    <text evidence="2">The sequence shown here is derived from an EMBL/GenBank/DDBJ whole genome shotgun (WGS) entry which is preliminary data.</text>
</comment>
<name>A0A6A6MZ04_HEVBR</name>
<accession>A0A6A6MZ04</accession>
<dbReference type="Proteomes" id="UP000467840">
    <property type="component" value="Chromosome 10"/>
</dbReference>
<evidence type="ECO:0000313" key="1">
    <source>
        <dbReference type="EMBL" id="KAF2318315.1"/>
    </source>
</evidence>
<gene>
    <name evidence="1" type="ORF">GH714_005040</name>
    <name evidence="2" type="ORF">GH714_005210</name>
</gene>
<protein>
    <submittedName>
        <fullName evidence="2">Uncharacterized protein</fullName>
    </submittedName>
</protein>